<dbReference type="GO" id="GO:0016757">
    <property type="term" value="F:glycosyltransferase activity"/>
    <property type="evidence" value="ECO:0007669"/>
    <property type="project" value="UniProtKB-KW"/>
</dbReference>
<dbReference type="SUPFAM" id="SSF53448">
    <property type="entry name" value="Nucleotide-diphospho-sugar transferases"/>
    <property type="match status" value="1"/>
</dbReference>
<dbReference type="PANTHER" id="PTHR13778">
    <property type="entry name" value="GLYCOSYLTRANSFERASE 8 DOMAIN-CONTAINING PROTEIN"/>
    <property type="match status" value="1"/>
</dbReference>
<evidence type="ECO:0000256" key="2">
    <source>
        <dbReference type="ARBA" id="ARBA00022676"/>
    </source>
</evidence>
<organism evidence="5 6">
    <name type="scientific">Acanthamoeba castellanii (strain ATCC 30010 / Neff)</name>
    <dbReference type="NCBI Taxonomy" id="1257118"/>
    <lineage>
        <taxon>Eukaryota</taxon>
        <taxon>Amoebozoa</taxon>
        <taxon>Discosea</taxon>
        <taxon>Longamoebia</taxon>
        <taxon>Centramoebida</taxon>
        <taxon>Acanthamoebidae</taxon>
        <taxon>Acanthamoeba</taxon>
    </lineage>
</organism>
<dbReference type="Pfam" id="PF01501">
    <property type="entry name" value="Glyco_transf_8"/>
    <property type="match status" value="1"/>
</dbReference>
<dbReference type="InterPro" id="IPR002495">
    <property type="entry name" value="Glyco_trans_8"/>
</dbReference>
<dbReference type="InterPro" id="IPR050748">
    <property type="entry name" value="Glycosyltrans_8_dom-fam"/>
</dbReference>
<dbReference type="VEuPathDB" id="AmoebaDB:ACA1_322140"/>
<dbReference type="AlphaFoldDB" id="L8GMC6"/>
<protein>
    <submittedName>
        <fullName evidence="5">Glycosyltransferase 8 domain containing protein 1, putative</fullName>
    </submittedName>
</protein>
<evidence type="ECO:0000313" key="5">
    <source>
        <dbReference type="EMBL" id="ELR14117.1"/>
    </source>
</evidence>
<keyword evidence="6" id="KW-1185">Reference proteome</keyword>
<name>L8GMC6_ACACF</name>
<proteinExistence type="inferred from homology"/>
<dbReference type="PANTHER" id="PTHR13778:SF47">
    <property type="entry name" value="LIPOPOLYSACCHARIDE 1,3-GALACTOSYLTRANSFERASE"/>
    <property type="match status" value="1"/>
</dbReference>
<dbReference type="InterPro" id="IPR029044">
    <property type="entry name" value="Nucleotide-diphossugar_trans"/>
</dbReference>
<dbReference type="Proteomes" id="UP000011083">
    <property type="component" value="Unassembled WGS sequence"/>
</dbReference>
<evidence type="ECO:0000256" key="1">
    <source>
        <dbReference type="ARBA" id="ARBA00006351"/>
    </source>
</evidence>
<dbReference type="GO" id="GO:0005794">
    <property type="term" value="C:Golgi apparatus"/>
    <property type="evidence" value="ECO:0007669"/>
    <property type="project" value="TreeGrafter"/>
</dbReference>
<accession>L8GMC6</accession>
<keyword evidence="2" id="KW-0328">Glycosyltransferase</keyword>
<keyword evidence="3 5" id="KW-0808">Transferase</keyword>
<dbReference type="EMBL" id="KB008072">
    <property type="protein sequence ID" value="ELR14117.1"/>
    <property type="molecule type" value="Genomic_DNA"/>
</dbReference>
<dbReference type="OrthoDB" id="411524at2759"/>
<dbReference type="KEGG" id="acan:ACA1_322140"/>
<comment type="similarity">
    <text evidence="1">Belongs to the glycosyltransferase 8 family.</text>
</comment>
<gene>
    <name evidence="5" type="ORF">ACA1_322140</name>
</gene>
<keyword evidence="4" id="KW-0479">Metal-binding</keyword>
<dbReference type="Gene3D" id="3.90.550.10">
    <property type="entry name" value="Spore Coat Polysaccharide Biosynthesis Protein SpsA, Chain A"/>
    <property type="match status" value="1"/>
</dbReference>
<evidence type="ECO:0000256" key="3">
    <source>
        <dbReference type="ARBA" id="ARBA00022679"/>
    </source>
</evidence>
<dbReference type="GO" id="GO:0046872">
    <property type="term" value="F:metal ion binding"/>
    <property type="evidence" value="ECO:0007669"/>
    <property type="project" value="UniProtKB-KW"/>
</dbReference>
<dbReference type="RefSeq" id="XP_004336130.1">
    <property type="nucleotide sequence ID" value="XM_004336082.1"/>
</dbReference>
<sequence>MAWHARGVMAANSLQAADAAGEAKDEETEEPVLAFPLVLKGMHNVNRACESLLSLTYNSMQSLHKVKKGKTINVITSSDQKYMPGLIALINSTIVHTSNPLAFYIVADAKPELHEQFQEFLYSLFPKGRFTKQTVVGFDTARVAKLIKTYPSVMNDPKIHANPNNYARFYFHEIFPELSKAVYLDPDTIMLGNIAELGTILDHQSPIVQKAFDKDEPYFNAGVAVINFDKWRSQNVTGVVEHWLALHKEQKLWSWGTQPPLMAAFYRNFHMLDSSWNVRHFGAKGMVPPLVEFVRAKVLHWNGANKPWSAECRRDSTCFRSCWAPFYNHTLIKELLAASPDLASHYSSLLRAVP</sequence>
<dbReference type="GeneID" id="14914685"/>
<evidence type="ECO:0000313" key="6">
    <source>
        <dbReference type="Proteomes" id="UP000011083"/>
    </source>
</evidence>
<dbReference type="OMA" id="YKQHSNI"/>
<evidence type="ECO:0000256" key="4">
    <source>
        <dbReference type="ARBA" id="ARBA00022723"/>
    </source>
</evidence>
<reference evidence="5 6" key="1">
    <citation type="journal article" date="2013" name="Genome Biol.">
        <title>Genome of Acanthamoeba castellanii highlights extensive lateral gene transfer and early evolution of tyrosine kinase signaling.</title>
        <authorList>
            <person name="Clarke M."/>
            <person name="Lohan A.J."/>
            <person name="Liu B."/>
            <person name="Lagkouvardos I."/>
            <person name="Roy S."/>
            <person name="Zafar N."/>
            <person name="Bertelli C."/>
            <person name="Schilde C."/>
            <person name="Kianianmomeni A."/>
            <person name="Burglin T.R."/>
            <person name="Frech C."/>
            <person name="Turcotte B."/>
            <person name="Kopec K.O."/>
            <person name="Synnott J.M."/>
            <person name="Choo C."/>
            <person name="Paponov I."/>
            <person name="Finkler A."/>
            <person name="Soon Heng Tan C."/>
            <person name="Hutchins A.P."/>
            <person name="Weinmeier T."/>
            <person name="Rattei T."/>
            <person name="Chu J.S."/>
            <person name="Gimenez G."/>
            <person name="Irimia M."/>
            <person name="Rigden D.J."/>
            <person name="Fitzpatrick D.A."/>
            <person name="Lorenzo-Morales J."/>
            <person name="Bateman A."/>
            <person name="Chiu C.H."/>
            <person name="Tang P."/>
            <person name="Hegemann P."/>
            <person name="Fromm H."/>
            <person name="Raoult D."/>
            <person name="Greub G."/>
            <person name="Miranda-Saavedra D."/>
            <person name="Chen N."/>
            <person name="Nash P."/>
            <person name="Ginger M.L."/>
            <person name="Horn M."/>
            <person name="Schaap P."/>
            <person name="Caler L."/>
            <person name="Loftus B."/>
        </authorList>
    </citation>
    <scope>NUCLEOTIDE SEQUENCE [LARGE SCALE GENOMIC DNA]</scope>
    <source>
        <strain evidence="5 6">Neff</strain>
    </source>
</reference>